<dbReference type="InterPro" id="IPR017972">
    <property type="entry name" value="Cyt_P450_CS"/>
</dbReference>
<dbReference type="Proteomes" id="UP000886520">
    <property type="component" value="Chromosome 14"/>
</dbReference>
<keyword evidence="7" id="KW-0503">Monooxygenase</keyword>
<evidence type="ECO:0000256" key="1">
    <source>
        <dbReference type="ARBA" id="ARBA00004167"/>
    </source>
</evidence>
<dbReference type="GO" id="GO:0010241">
    <property type="term" value="P:ent-kaurene oxidation to kaurenoic acid"/>
    <property type="evidence" value="ECO:0007669"/>
    <property type="project" value="InterPro"/>
</dbReference>
<dbReference type="InterPro" id="IPR044225">
    <property type="entry name" value="KO_chloroplastic"/>
</dbReference>
<dbReference type="EMBL" id="JABFUD020000014">
    <property type="protein sequence ID" value="KAI5070440.1"/>
    <property type="molecule type" value="Genomic_DNA"/>
</dbReference>
<dbReference type="Gene3D" id="1.10.630.10">
    <property type="entry name" value="Cytochrome P450"/>
    <property type="match status" value="1"/>
</dbReference>
<evidence type="ECO:0000256" key="7">
    <source>
        <dbReference type="RuleBase" id="RU000461"/>
    </source>
</evidence>
<feature type="binding site" description="axial binding residue" evidence="6">
    <location>
        <position position="464"/>
    </location>
    <ligand>
        <name>heme</name>
        <dbReference type="ChEBI" id="CHEBI:30413"/>
    </ligand>
    <ligandPart>
        <name>Fe</name>
        <dbReference type="ChEBI" id="CHEBI:18248"/>
    </ligandPart>
</feature>
<dbReference type="GO" id="GO:0009707">
    <property type="term" value="C:chloroplast outer membrane"/>
    <property type="evidence" value="ECO:0007669"/>
    <property type="project" value="TreeGrafter"/>
</dbReference>
<keyword evidence="7" id="KW-0560">Oxidoreductase</keyword>
<dbReference type="SUPFAM" id="SSF48264">
    <property type="entry name" value="Cytochrome P450"/>
    <property type="match status" value="1"/>
</dbReference>
<organism evidence="8 9">
    <name type="scientific">Adiantum capillus-veneris</name>
    <name type="common">Maidenhair fern</name>
    <dbReference type="NCBI Taxonomy" id="13818"/>
    <lineage>
        <taxon>Eukaryota</taxon>
        <taxon>Viridiplantae</taxon>
        <taxon>Streptophyta</taxon>
        <taxon>Embryophyta</taxon>
        <taxon>Tracheophyta</taxon>
        <taxon>Polypodiopsida</taxon>
        <taxon>Polypodiidae</taxon>
        <taxon>Polypodiales</taxon>
        <taxon>Pteridineae</taxon>
        <taxon>Pteridaceae</taxon>
        <taxon>Vittarioideae</taxon>
        <taxon>Adiantum</taxon>
    </lineage>
</organism>
<dbReference type="InterPro" id="IPR001128">
    <property type="entry name" value="Cyt_P450"/>
</dbReference>
<dbReference type="Pfam" id="PF00067">
    <property type="entry name" value="p450"/>
    <property type="match status" value="1"/>
</dbReference>
<dbReference type="OrthoDB" id="2789670at2759"/>
<evidence type="ECO:0000256" key="4">
    <source>
        <dbReference type="ARBA" id="ARBA00022989"/>
    </source>
</evidence>
<dbReference type="PRINTS" id="PR00463">
    <property type="entry name" value="EP450I"/>
</dbReference>
<comment type="similarity">
    <text evidence="2 7">Belongs to the cytochrome P450 family.</text>
</comment>
<keyword evidence="9" id="KW-1185">Reference proteome</keyword>
<evidence type="ECO:0000256" key="3">
    <source>
        <dbReference type="ARBA" id="ARBA00022692"/>
    </source>
</evidence>
<comment type="cofactor">
    <cofactor evidence="6">
        <name>heme</name>
        <dbReference type="ChEBI" id="CHEBI:30413"/>
    </cofactor>
</comment>
<accession>A0A9D4UM53</accession>
<dbReference type="InterPro" id="IPR002401">
    <property type="entry name" value="Cyt_P450_E_grp-I"/>
</dbReference>
<dbReference type="GO" id="GO:0016709">
    <property type="term" value="F:oxidoreductase activity, acting on paired donors, with incorporation or reduction of molecular oxygen, NAD(P)H as one donor, and incorporation of one atom of oxygen"/>
    <property type="evidence" value="ECO:0007669"/>
    <property type="project" value="TreeGrafter"/>
</dbReference>
<comment type="subcellular location">
    <subcellularLocation>
        <location evidence="1">Membrane</location>
        <topology evidence="1">Single-pass membrane protein</topology>
    </subcellularLocation>
</comment>
<evidence type="ECO:0000256" key="2">
    <source>
        <dbReference type="ARBA" id="ARBA00010617"/>
    </source>
</evidence>
<dbReference type="GO" id="GO:0020037">
    <property type="term" value="F:heme binding"/>
    <property type="evidence" value="ECO:0007669"/>
    <property type="project" value="InterPro"/>
</dbReference>
<evidence type="ECO:0000313" key="9">
    <source>
        <dbReference type="Proteomes" id="UP000886520"/>
    </source>
</evidence>
<protein>
    <recommendedName>
        <fullName evidence="10">Cytochrome P450</fullName>
    </recommendedName>
</protein>
<dbReference type="InterPro" id="IPR036396">
    <property type="entry name" value="Cyt_P450_sf"/>
</dbReference>
<evidence type="ECO:0008006" key="10">
    <source>
        <dbReference type="Google" id="ProtNLM"/>
    </source>
</evidence>
<evidence type="ECO:0000256" key="5">
    <source>
        <dbReference type="ARBA" id="ARBA00023136"/>
    </source>
</evidence>
<dbReference type="PROSITE" id="PS00086">
    <property type="entry name" value="CYTOCHROME_P450"/>
    <property type="match status" value="1"/>
</dbReference>
<dbReference type="GO" id="GO:0009686">
    <property type="term" value="P:gibberellin biosynthetic process"/>
    <property type="evidence" value="ECO:0007669"/>
    <property type="project" value="InterPro"/>
</dbReference>
<name>A0A9D4UM53_ADICA</name>
<sequence length="527" mass="59812">MAFFALTGKKLQEIVRAAEGDANFRLVWGGLALTSCMATWLLKKVLLRHSKELPPPAVPGVPVLGNLLQMREKRPHKTFTEWAEKYGPIYTVKMGSQTMVVISSPELVKEAMITKFSSISTRKMSKALSILTAQKKMVSMSDFGAEHRMLKKILVTNLLGHSPQKANRQIRMNAFFKLVDSIFEEMKNSQGLINVREHVKQALFPFTLYQVLGRDPDSVFVKELGRNVPRWEMFQALVLDPLEAVIEVDWRDFFPALKWVPNRVEAKVRAVDNKRNAIVGALIAEQRQLLANGKPSDCYLDILLTEATHLSEKQLIMTTWEPIIESADTTLVTIEWAMYEIAKSPMVQERLLKEINEVASARLVVEDDLPKLKYLDAVVKETLRKYPPVSLLPPRHVDEAVKLGGFYVKKGWQIIINAYGISYNKQTWPNPEVWNPERVYNDATLDMGIKDHRILPFGTGKRLCAGITQAMYIIPMVVAHCVQHFQWALPPQDDSKSVVDTVFLTTHKLHPLEALAYPRTPSHLPTV</sequence>
<dbReference type="GO" id="GO:0052615">
    <property type="term" value="F:ent-kaurene oxidase activity"/>
    <property type="evidence" value="ECO:0007669"/>
    <property type="project" value="InterPro"/>
</dbReference>
<keyword evidence="3" id="KW-0812">Transmembrane</keyword>
<dbReference type="PANTHER" id="PTHR47283">
    <property type="entry name" value="ENT-KAURENE OXIDASE, CHLOROPLASTIC"/>
    <property type="match status" value="1"/>
</dbReference>
<keyword evidence="6 7" id="KW-0408">Iron</keyword>
<keyword evidence="6 7" id="KW-0349">Heme</keyword>
<keyword evidence="6 7" id="KW-0479">Metal-binding</keyword>
<evidence type="ECO:0000313" key="8">
    <source>
        <dbReference type="EMBL" id="KAI5070440.1"/>
    </source>
</evidence>
<keyword evidence="5" id="KW-0472">Membrane</keyword>
<proteinExistence type="inferred from homology"/>
<keyword evidence="4" id="KW-1133">Transmembrane helix</keyword>
<evidence type="ECO:0000256" key="6">
    <source>
        <dbReference type="PIRSR" id="PIRSR602401-1"/>
    </source>
</evidence>
<dbReference type="PANTHER" id="PTHR47283:SF1">
    <property type="entry name" value="ENT-KAURENE OXIDASE, CHLOROPLASTIC"/>
    <property type="match status" value="1"/>
</dbReference>
<dbReference type="GO" id="GO:0005506">
    <property type="term" value="F:iron ion binding"/>
    <property type="evidence" value="ECO:0007669"/>
    <property type="project" value="InterPro"/>
</dbReference>
<dbReference type="PRINTS" id="PR00385">
    <property type="entry name" value="P450"/>
</dbReference>
<dbReference type="GO" id="GO:0005783">
    <property type="term" value="C:endoplasmic reticulum"/>
    <property type="evidence" value="ECO:0007669"/>
    <property type="project" value="TreeGrafter"/>
</dbReference>
<reference evidence="8" key="1">
    <citation type="submission" date="2021-01" db="EMBL/GenBank/DDBJ databases">
        <title>Adiantum capillus-veneris genome.</title>
        <authorList>
            <person name="Fang Y."/>
            <person name="Liao Q."/>
        </authorList>
    </citation>
    <scope>NUCLEOTIDE SEQUENCE</scope>
    <source>
        <strain evidence="8">H3</strain>
        <tissue evidence="8">Leaf</tissue>
    </source>
</reference>
<dbReference type="AlphaFoldDB" id="A0A9D4UM53"/>
<gene>
    <name evidence="8" type="ORF">GOP47_0014783</name>
</gene>
<comment type="caution">
    <text evidence="8">The sequence shown here is derived from an EMBL/GenBank/DDBJ whole genome shotgun (WGS) entry which is preliminary data.</text>
</comment>